<organism evidence="2 3">
    <name type="scientific">Nelumbo nucifera</name>
    <name type="common">Sacred lotus</name>
    <dbReference type="NCBI Taxonomy" id="4432"/>
    <lineage>
        <taxon>Eukaryota</taxon>
        <taxon>Viridiplantae</taxon>
        <taxon>Streptophyta</taxon>
        <taxon>Embryophyta</taxon>
        <taxon>Tracheophyta</taxon>
        <taxon>Spermatophyta</taxon>
        <taxon>Magnoliopsida</taxon>
        <taxon>Proteales</taxon>
        <taxon>Nelumbonaceae</taxon>
        <taxon>Nelumbo</taxon>
    </lineage>
</organism>
<dbReference type="EMBL" id="DUZY01000007">
    <property type="protein sequence ID" value="DAD45776.1"/>
    <property type="molecule type" value="Genomic_DNA"/>
</dbReference>
<dbReference type="InterPro" id="IPR005162">
    <property type="entry name" value="Retrotrans_gag_dom"/>
</dbReference>
<dbReference type="PANTHER" id="PTHR35046:SF9">
    <property type="entry name" value="RNA-DIRECTED DNA POLYMERASE"/>
    <property type="match status" value="1"/>
</dbReference>
<evidence type="ECO:0000313" key="2">
    <source>
        <dbReference type="EMBL" id="DAD45776.1"/>
    </source>
</evidence>
<comment type="caution">
    <text evidence="2">The sequence shown here is derived from an EMBL/GenBank/DDBJ whole genome shotgun (WGS) entry which is preliminary data.</text>
</comment>
<dbReference type="Pfam" id="PF03732">
    <property type="entry name" value="Retrotrans_gag"/>
    <property type="match status" value="1"/>
</dbReference>
<dbReference type="CDD" id="cd00303">
    <property type="entry name" value="retropepsin_like"/>
    <property type="match status" value="1"/>
</dbReference>
<dbReference type="PANTHER" id="PTHR35046">
    <property type="entry name" value="ZINC KNUCKLE (CCHC-TYPE) FAMILY PROTEIN"/>
    <property type="match status" value="1"/>
</dbReference>
<evidence type="ECO:0000259" key="1">
    <source>
        <dbReference type="Pfam" id="PF03732"/>
    </source>
</evidence>
<accession>A0A822ZS63</accession>
<proteinExistence type="predicted"/>
<protein>
    <recommendedName>
        <fullName evidence="1">Retrotransposon gag domain-containing protein</fullName>
    </recommendedName>
</protein>
<name>A0A822ZS63_NELNU</name>
<keyword evidence="3" id="KW-1185">Reference proteome</keyword>
<dbReference type="Proteomes" id="UP000607653">
    <property type="component" value="Unassembled WGS sequence"/>
</dbReference>
<gene>
    <name evidence="2" type="ORF">HUJ06_004006</name>
</gene>
<reference evidence="2 3" key="1">
    <citation type="journal article" date="2020" name="Mol. Biol. Evol.">
        <title>Distinct Expression and Methylation Patterns for Genes with Different Fates following a Single Whole-Genome Duplication in Flowering Plants.</title>
        <authorList>
            <person name="Shi T."/>
            <person name="Rahmani R.S."/>
            <person name="Gugger P.F."/>
            <person name="Wang M."/>
            <person name="Li H."/>
            <person name="Zhang Y."/>
            <person name="Li Z."/>
            <person name="Wang Q."/>
            <person name="Van de Peer Y."/>
            <person name="Marchal K."/>
            <person name="Chen J."/>
        </authorList>
    </citation>
    <scope>NUCLEOTIDE SEQUENCE [LARGE SCALE GENOMIC DNA]</scope>
    <source>
        <tissue evidence="2">Leaf</tissue>
    </source>
</reference>
<evidence type="ECO:0000313" key="3">
    <source>
        <dbReference type="Proteomes" id="UP000607653"/>
    </source>
</evidence>
<dbReference type="AlphaFoldDB" id="A0A822ZS63"/>
<feature type="domain" description="Retrotransposon gag" evidence="1">
    <location>
        <begin position="2"/>
        <end position="45"/>
    </location>
</feature>
<sequence length="194" mass="22658">MKHYLEEKYLPNDFQDALHDKMMTLRQGNLSVSEYMQKFDELTIRWCEKEGQVEDDEGLSKEEYTGFVHEEEDDNNLIGVVRCILSSSKEEKKEDWLRTTIFLTFVKSRYKLCKLIIDGGSSMDVVFATTVERLNPVAQPHPQPYNIAWLNKMTLQFEQRALVSISYGSYVDDIWCDVVPMNVTHSTRLTMALR</sequence>